<dbReference type="Proteomes" id="UP001199260">
    <property type="component" value="Unassembled WGS sequence"/>
</dbReference>
<dbReference type="RefSeq" id="WP_230772997.1">
    <property type="nucleotide sequence ID" value="NZ_JAJNCT010000007.1"/>
</dbReference>
<dbReference type="SUPFAM" id="SSF47384">
    <property type="entry name" value="Homodimeric domain of signal transducing histidine kinase"/>
    <property type="match status" value="1"/>
</dbReference>
<accession>A0AAW4XU38</accession>
<dbReference type="EMBL" id="JAJNCT010000007">
    <property type="protein sequence ID" value="MCD2164936.1"/>
    <property type="molecule type" value="Genomic_DNA"/>
</dbReference>
<feature type="transmembrane region" description="Helical" evidence="4">
    <location>
        <begin position="26"/>
        <end position="45"/>
    </location>
</feature>
<comment type="catalytic activity">
    <reaction evidence="1">
        <text>ATP + protein L-histidine = ADP + protein N-phospho-L-histidine.</text>
        <dbReference type="EC" id="2.7.13.3"/>
    </reaction>
</comment>
<keyword evidence="4" id="KW-1133">Transmembrane helix</keyword>
<dbReference type="PRINTS" id="PR00344">
    <property type="entry name" value="BCTRLSENSOR"/>
</dbReference>
<gene>
    <name evidence="6" type="ORF">LPW39_07290</name>
</gene>
<dbReference type="EC" id="2.7.13.3" evidence="2"/>
<evidence type="ECO:0000256" key="2">
    <source>
        <dbReference type="ARBA" id="ARBA00012438"/>
    </source>
</evidence>
<feature type="transmembrane region" description="Helical" evidence="4">
    <location>
        <begin position="162"/>
        <end position="183"/>
    </location>
</feature>
<dbReference type="InterPro" id="IPR036097">
    <property type="entry name" value="HisK_dim/P_sf"/>
</dbReference>
<reference evidence="6 7" key="1">
    <citation type="submission" date="2021-11" db="EMBL/GenBank/DDBJ databases">
        <title>Genome sequence.</title>
        <authorList>
            <person name="Sun Q."/>
        </authorList>
    </citation>
    <scope>NUCLEOTIDE SEQUENCE [LARGE SCALE GENOMIC DNA]</scope>
    <source>
        <strain evidence="6 7">KCTC 12005</strain>
    </source>
</reference>
<protein>
    <recommendedName>
        <fullName evidence="2">histidine kinase</fullName>
        <ecNumber evidence="2">2.7.13.3</ecNumber>
    </recommendedName>
</protein>
<feature type="transmembrane region" description="Helical" evidence="4">
    <location>
        <begin position="51"/>
        <end position="72"/>
    </location>
</feature>
<dbReference type="Gene3D" id="1.10.287.130">
    <property type="match status" value="1"/>
</dbReference>
<evidence type="ECO:0000259" key="5">
    <source>
        <dbReference type="PROSITE" id="PS50109"/>
    </source>
</evidence>
<dbReference type="PANTHER" id="PTHR43065:SF42">
    <property type="entry name" value="TWO-COMPONENT SENSOR PPRA"/>
    <property type="match status" value="1"/>
</dbReference>
<keyword evidence="6" id="KW-0547">Nucleotide-binding</keyword>
<feature type="transmembrane region" description="Helical" evidence="4">
    <location>
        <begin position="84"/>
        <end position="101"/>
    </location>
</feature>
<evidence type="ECO:0000256" key="3">
    <source>
        <dbReference type="ARBA" id="ARBA00022553"/>
    </source>
</evidence>
<keyword evidence="4" id="KW-0812">Transmembrane</keyword>
<dbReference type="InterPro" id="IPR036890">
    <property type="entry name" value="HATPase_C_sf"/>
</dbReference>
<dbReference type="PROSITE" id="PS50109">
    <property type="entry name" value="HIS_KIN"/>
    <property type="match status" value="1"/>
</dbReference>
<keyword evidence="7" id="KW-1185">Reference proteome</keyword>
<feature type="domain" description="Histidine kinase" evidence="5">
    <location>
        <begin position="219"/>
        <end position="432"/>
    </location>
</feature>
<dbReference type="CDD" id="cd00082">
    <property type="entry name" value="HisKA"/>
    <property type="match status" value="1"/>
</dbReference>
<evidence type="ECO:0000256" key="4">
    <source>
        <dbReference type="SAM" id="Phobius"/>
    </source>
</evidence>
<dbReference type="Pfam" id="PF02518">
    <property type="entry name" value="HATPase_c"/>
    <property type="match status" value="1"/>
</dbReference>
<dbReference type="SUPFAM" id="SSF55874">
    <property type="entry name" value="ATPase domain of HSP90 chaperone/DNA topoisomerase II/histidine kinase"/>
    <property type="match status" value="1"/>
</dbReference>
<keyword evidence="4" id="KW-0472">Membrane</keyword>
<evidence type="ECO:0000256" key="1">
    <source>
        <dbReference type="ARBA" id="ARBA00000085"/>
    </source>
</evidence>
<dbReference type="InterPro" id="IPR003594">
    <property type="entry name" value="HATPase_dom"/>
</dbReference>
<evidence type="ECO:0000313" key="6">
    <source>
        <dbReference type="EMBL" id="MCD2164936.1"/>
    </source>
</evidence>
<sequence>MPLSIPSPFQVTHTTDRQNMQLLIQLRWLAVVGQVVTISLVRWGFDIYLPLYEMLAVLAGLVITNLICVWWLRWRQHDISSSDLFVALLADVGALSLQLYLSGGANNPFITLFLLQVTLGAVLLKPFYAWGIVVVTGSCAVALAFFYQPLQIMSHRSGAMHALYLLGLLISFGLNAILLVSFINRIMSNLQLRDARLADLRQRAAEEEHIVRMGLLASGAAHELGTPLSTLAVILGDWQRMPSIAQDGELMEDLREMEHQVQRCKSIVTGVLLSAGETRGDAPETTTLVTFMDRVAAQWQSHRQPGNFVYRKQVARDIPIISDTSLQQMIFNVLDNALEASPGFVQLVVECPAQDDALLVLQVTDSGPGFKHEILEHLGKPYQSTKQRPGGGLGLFLVMNVARSLGGHVEARNREQHLGGGAAVRISLPLASIALDDEPHHDANPRTPVTPG</sequence>
<feature type="transmembrane region" description="Helical" evidence="4">
    <location>
        <begin position="131"/>
        <end position="150"/>
    </location>
</feature>
<dbReference type="PANTHER" id="PTHR43065">
    <property type="entry name" value="SENSOR HISTIDINE KINASE"/>
    <property type="match status" value="1"/>
</dbReference>
<dbReference type="AlphaFoldDB" id="A0AAW4XU38"/>
<dbReference type="InterPro" id="IPR005467">
    <property type="entry name" value="His_kinase_dom"/>
</dbReference>
<dbReference type="GO" id="GO:0000155">
    <property type="term" value="F:phosphorelay sensor kinase activity"/>
    <property type="evidence" value="ECO:0007669"/>
    <property type="project" value="InterPro"/>
</dbReference>
<name>A0AAW4XU38_9BURK</name>
<dbReference type="GO" id="GO:0005524">
    <property type="term" value="F:ATP binding"/>
    <property type="evidence" value="ECO:0007669"/>
    <property type="project" value="UniProtKB-KW"/>
</dbReference>
<keyword evidence="3" id="KW-0597">Phosphoprotein</keyword>
<keyword evidence="6" id="KW-0067">ATP-binding</keyword>
<organism evidence="6 7">
    <name type="scientific">Comamonas koreensis</name>
    <dbReference type="NCBI Taxonomy" id="160825"/>
    <lineage>
        <taxon>Bacteria</taxon>
        <taxon>Pseudomonadati</taxon>
        <taxon>Pseudomonadota</taxon>
        <taxon>Betaproteobacteria</taxon>
        <taxon>Burkholderiales</taxon>
        <taxon>Comamonadaceae</taxon>
        <taxon>Comamonas</taxon>
    </lineage>
</organism>
<dbReference type="InterPro" id="IPR004358">
    <property type="entry name" value="Sig_transdc_His_kin-like_C"/>
</dbReference>
<proteinExistence type="predicted"/>
<dbReference type="Gene3D" id="3.30.565.10">
    <property type="entry name" value="Histidine kinase-like ATPase, C-terminal domain"/>
    <property type="match status" value="1"/>
</dbReference>
<comment type="caution">
    <text evidence="6">The sequence shown here is derived from an EMBL/GenBank/DDBJ whole genome shotgun (WGS) entry which is preliminary data.</text>
</comment>
<evidence type="ECO:0000313" key="7">
    <source>
        <dbReference type="Proteomes" id="UP001199260"/>
    </source>
</evidence>
<dbReference type="InterPro" id="IPR003661">
    <property type="entry name" value="HisK_dim/P_dom"/>
</dbReference>
<dbReference type="SMART" id="SM00387">
    <property type="entry name" value="HATPase_c"/>
    <property type="match status" value="1"/>
</dbReference>